<evidence type="ECO:0000313" key="2">
    <source>
        <dbReference type="EMBL" id="WWC69149.1"/>
    </source>
</evidence>
<dbReference type="Proteomes" id="UP000094020">
    <property type="component" value="Chromosome 4"/>
</dbReference>
<sequence>MKSLLKTIATRSNSTSSTDNNSSNPLDNTERSASGAPILPPVANGISILPISHHTPSIPIPNLRRSSEPISVERWARPSLPSYAVSRSPNNRDLDISNAPLPDYQDVVGTSSSPQTQSFENRRLLNVATRDYFGTSPLDRGTPTVEESHEESDETSLEDEIGEEDEDGTGEETGLGVEEDDDDPLIPRRRILDLQSVRRNTFSVPSSSYPRPEPSTLSSSLGQAATSLTQGYIDLPIPSSEPPLYSPSLGRDELRLISAVHLSADHPASAYFNAIAQSPPPPAGPLPSLSNSTGSPSDVSTGNKKLRLTLTRGGRRMNVNGTGPLYIKTGREDWIEGKIEVGKVDRAVGLEVAIIGMVNVSYYVRGQYTVLDTLPLARNRLQLFPPLADTSSTARGELIPTQLGLSNLQLGETQQPSTSNLISSSATPTPMSEQAFTKDGQPMIPQNTSFRFSLQMPNAHYKDSNSELPPSCDLQQVGMQANVEYILRVKLSRKGLRFNETVSVPIIYEPRSYIPPRRIRALTIDDPFNPGWRTVELNGGRPKSKSSLPNPVGTSGPGINVTVLLPSPPILLIPPSGELPTFPFHLHFHSTLPHVLSTFSNPEESKFVVRLTRVTIFRLGIEKEIRRIEIPTKSEIWQEGGEHIALGLEGIVNEMQRRDLAGVNTNSGERRSPVVEGESTSGELSSSVPNNNMGTAVESGGGGGSLRRFMSAGSTEGSGTSSSPRRKSFLSDRRGSFNLRRKSTSTSINSTSTTTPTTTTSTTTLTNQVSSLAPVPPTIAEDENSETTPMISSDRPTTVPVDMTSTDVHLKGSITLKPFNTSNSGNDLIRRLLIQSFVIPEMTLTYVLEVGIEPKKGSVKENFTHVWGGGVIEVVLGRRT</sequence>
<proteinExistence type="predicted"/>
<feature type="region of interest" description="Disordered" evidence="1">
    <location>
        <begin position="274"/>
        <end position="302"/>
    </location>
</feature>
<feature type="region of interest" description="Disordered" evidence="1">
    <location>
        <begin position="82"/>
        <end position="185"/>
    </location>
</feature>
<feature type="compositionally biased region" description="Polar residues" evidence="1">
    <location>
        <begin position="786"/>
        <end position="796"/>
    </location>
</feature>
<feature type="region of interest" description="Disordered" evidence="1">
    <location>
        <begin position="662"/>
        <end position="797"/>
    </location>
</feature>
<feature type="compositionally biased region" description="Polar residues" evidence="1">
    <location>
        <begin position="108"/>
        <end position="119"/>
    </location>
</feature>
<feature type="region of interest" description="Disordered" evidence="1">
    <location>
        <begin position="1"/>
        <end position="39"/>
    </location>
</feature>
<feature type="region of interest" description="Disordered" evidence="1">
    <location>
        <begin position="200"/>
        <end position="221"/>
    </location>
</feature>
<gene>
    <name evidence="2" type="ORF">I206_103085</name>
</gene>
<dbReference type="RefSeq" id="XP_070058777.1">
    <property type="nucleotide sequence ID" value="XM_070202676.1"/>
</dbReference>
<feature type="compositionally biased region" description="Low complexity" evidence="1">
    <location>
        <begin position="12"/>
        <end position="24"/>
    </location>
</feature>
<dbReference type="GeneID" id="30170280"/>
<feature type="compositionally biased region" description="Acidic residues" evidence="1">
    <location>
        <begin position="148"/>
        <end position="170"/>
    </location>
</feature>
<feature type="compositionally biased region" description="Low complexity" evidence="1">
    <location>
        <begin position="674"/>
        <end position="688"/>
    </location>
</feature>
<feature type="compositionally biased region" description="Low complexity" evidence="1">
    <location>
        <begin position="744"/>
        <end position="766"/>
    </location>
</feature>
<dbReference type="KEGG" id="kpin:30170280"/>
<dbReference type="AlphaFoldDB" id="A0AAJ8L2T3"/>
<feature type="compositionally biased region" description="Low complexity" evidence="1">
    <location>
        <begin position="711"/>
        <end position="723"/>
    </location>
</feature>
<organism evidence="2 3">
    <name type="scientific">Kwoniella pini CBS 10737</name>
    <dbReference type="NCBI Taxonomy" id="1296096"/>
    <lineage>
        <taxon>Eukaryota</taxon>
        <taxon>Fungi</taxon>
        <taxon>Dikarya</taxon>
        <taxon>Basidiomycota</taxon>
        <taxon>Agaricomycotina</taxon>
        <taxon>Tremellomycetes</taxon>
        <taxon>Tremellales</taxon>
        <taxon>Cryptococcaceae</taxon>
        <taxon>Kwoniella</taxon>
    </lineage>
</organism>
<dbReference type="EMBL" id="CP144522">
    <property type="protein sequence ID" value="WWC69149.1"/>
    <property type="molecule type" value="Genomic_DNA"/>
</dbReference>
<keyword evidence="3" id="KW-1185">Reference proteome</keyword>
<reference evidence="2" key="1">
    <citation type="submission" date="2013-07" db="EMBL/GenBank/DDBJ databases">
        <authorList>
            <consortium name="The Broad Institute Genome Sequencing Platform"/>
            <person name="Cuomo C."/>
            <person name="Litvintseva A."/>
            <person name="Chen Y."/>
            <person name="Heitman J."/>
            <person name="Sun S."/>
            <person name="Springer D."/>
            <person name="Dromer F."/>
            <person name="Young S.K."/>
            <person name="Zeng Q."/>
            <person name="Gargeya S."/>
            <person name="Fitzgerald M."/>
            <person name="Abouelleil A."/>
            <person name="Alvarado L."/>
            <person name="Berlin A.M."/>
            <person name="Chapman S.B."/>
            <person name="Dewar J."/>
            <person name="Goldberg J."/>
            <person name="Griggs A."/>
            <person name="Gujja S."/>
            <person name="Hansen M."/>
            <person name="Howarth C."/>
            <person name="Imamovic A."/>
            <person name="Larimer J."/>
            <person name="McCowan C."/>
            <person name="Murphy C."/>
            <person name="Pearson M."/>
            <person name="Priest M."/>
            <person name="Roberts A."/>
            <person name="Saif S."/>
            <person name="Shea T."/>
            <person name="Sykes S."/>
            <person name="Wortman J."/>
            <person name="Nusbaum C."/>
            <person name="Birren B."/>
        </authorList>
    </citation>
    <scope>NUCLEOTIDE SEQUENCE</scope>
    <source>
        <strain evidence="2">CBS 10737</strain>
    </source>
</reference>
<feature type="compositionally biased region" description="Polar residues" evidence="1">
    <location>
        <begin position="293"/>
        <end position="302"/>
    </location>
</feature>
<accession>A0AAJ8L2T3</accession>
<name>A0AAJ8L2T3_9TREE</name>
<protein>
    <submittedName>
        <fullName evidence="2">Uncharacterized protein</fullName>
    </submittedName>
</protein>
<evidence type="ECO:0000256" key="1">
    <source>
        <dbReference type="SAM" id="MobiDB-lite"/>
    </source>
</evidence>
<reference evidence="2" key="2">
    <citation type="submission" date="2024-02" db="EMBL/GenBank/DDBJ databases">
        <title>Comparative genomics of Cryptococcus and Kwoniella reveals pathogenesis evolution and contrasting modes of karyotype evolution via chromosome fusion or intercentromeric recombination.</title>
        <authorList>
            <person name="Coelho M.A."/>
            <person name="David-Palma M."/>
            <person name="Shea T."/>
            <person name="Bowers K."/>
            <person name="McGinley-Smith S."/>
            <person name="Mohammad A.W."/>
            <person name="Gnirke A."/>
            <person name="Yurkov A.M."/>
            <person name="Nowrousian M."/>
            <person name="Sun S."/>
            <person name="Cuomo C.A."/>
            <person name="Heitman J."/>
        </authorList>
    </citation>
    <scope>NUCLEOTIDE SEQUENCE</scope>
    <source>
        <strain evidence="2">CBS 10737</strain>
    </source>
</reference>
<evidence type="ECO:0000313" key="3">
    <source>
        <dbReference type="Proteomes" id="UP000094020"/>
    </source>
</evidence>